<keyword evidence="6" id="KW-1185">Reference proteome</keyword>
<dbReference type="InterPro" id="IPR000259">
    <property type="entry name" value="Adhesion_dom_fimbrial"/>
</dbReference>
<evidence type="ECO:0000256" key="3">
    <source>
        <dbReference type="ARBA" id="ARBA00023263"/>
    </source>
</evidence>
<dbReference type="SUPFAM" id="SSF49401">
    <property type="entry name" value="Bacterial adhesins"/>
    <property type="match status" value="1"/>
</dbReference>
<keyword evidence="3" id="KW-0281">Fimbrium</keyword>
<reference evidence="5 6" key="1">
    <citation type="submission" date="2019-03" db="EMBL/GenBank/DDBJ databases">
        <title>Genomic analyses of the natural microbiome of Caenorhabditis elegans.</title>
        <authorList>
            <person name="Samuel B."/>
        </authorList>
    </citation>
    <scope>NUCLEOTIDE SEQUENCE [LARGE SCALE GENOMIC DNA]</scope>
    <source>
        <strain evidence="5 6">JUb89</strain>
    </source>
</reference>
<dbReference type="EMBL" id="SLVJ01000014">
    <property type="protein sequence ID" value="TCM65764.1"/>
    <property type="molecule type" value="Genomic_DNA"/>
</dbReference>
<evidence type="ECO:0000259" key="4">
    <source>
        <dbReference type="Pfam" id="PF00419"/>
    </source>
</evidence>
<comment type="subcellular location">
    <subcellularLocation>
        <location evidence="1">Fimbrium</location>
    </subcellularLocation>
</comment>
<dbReference type="PANTHER" id="PTHR33420">
    <property type="entry name" value="FIMBRIAL SUBUNIT ELFA-RELATED"/>
    <property type="match status" value="1"/>
</dbReference>
<comment type="caution">
    <text evidence="5">The sequence shown here is derived from an EMBL/GenBank/DDBJ whole genome shotgun (WGS) entry which is preliminary data.</text>
</comment>
<dbReference type="GO" id="GO:0043709">
    <property type="term" value="P:cell adhesion involved in single-species biofilm formation"/>
    <property type="evidence" value="ECO:0007669"/>
    <property type="project" value="TreeGrafter"/>
</dbReference>
<name>A0A4R1XNQ7_ACICA</name>
<dbReference type="AlphaFoldDB" id="A0A4R1XNQ7"/>
<dbReference type="Pfam" id="PF00419">
    <property type="entry name" value="Fimbrial"/>
    <property type="match status" value="1"/>
</dbReference>
<accession>A0A4R1XNQ7</accession>
<dbReference type="PANTHER" id="PTHR33420:SF14">
    <property type="entry name" value="TYPE 1 FIMBRIN D-MANNOSE SPECIFIC ADHESIN"/>
    <property type="match status" value="1"/>
</dbReference>
<comment type="similarity">
    <text evidence="2">Belongs to the fimbrial protein family.</text>
</comment>
<dbReference type="InterPro" id="IPR008966">
    <property type="entry name" value="Adhesion_dom_sf"/>
</dbReference>
<dbReference type="GO" id="GO:0009289">
    <property type="term" value="C:pilus"/>
    <property type="evidence" value="ECO:0007669"/>
    <property type="project" value="UniProtKB-SubCell"/>
</dbReference>
<evidence type="ECO:0000313" key="5">
    <source>
        <dbReference type="EMBL" id="TCM65764.1"/>
    </source>
</evidence>
<gene>
    <name evidence="5" type="ORF">EC844_1141</name>
</gene>
<organism evidence="5 6">
    <name type="scientific">Acinetobacter calcoaceticus</name>
    <dbReference type="NCBI Taxonomy" id="471"/>
    <lineage>
        <taxon>Bacteria</taxon>
        <taxon>Pseudomonadati</taxon>
        <taxon>Pseudomonadota</taxon>
        <taxon>Gammaproteobacteria</taxon>
        <taxon>Moraxellales</taxon>
        <taxon>Moraxellaceae</taxon>
        <taxon>Acinetobacter</taxon>
        <taxon>Acinetobacter calcoaceticus/baumannii complex</taxon>
    </lineage>
</organism>
<dbReference type="Proteomes" id="UP000294963">
    <property type="component" value="Unassembled WGS sequence"/>
</dbReference>
<dbReference type="InterPro" id="IPR036937">
    <property type="entry name" value="Adhesion_dom_fimbrial_sf"/>
</dbReference>
<proteinExistence type="inferred from homology"/>
<feature type="domain" description="Fimbrial-type adhesion" evidence="4">
    <location>
        <begin position="99"/>
        <end position="239"/>
    </location>
</feature>
<dbReference type="InterPro" id="IPR050263">
    <property type="entry name" value="Bact_Fimbrial_Adh_Pro"/>
</dbReference>
<dbReference type="Gene3D" id="2.60.40.1090">
    <property type="entry name" value="Fimbrial-type adhesion domain"/>
    <property type="match status" value="1"/>
</dbReference>
<protein>
    <submittedName>
        <fullName evidence="5">Type 1 fimbria pilin</fullName>
    </submittedName>
</protein>
<evidence type="ECO:0000256" key="2">
    <source>
        <dbReference type="ARBA" id="ARBA00006671"/>
    </source>
</evidence>
<evidence type="ECO:0000256" key="1">
    <source>
        <dbReference type="ARBA" id="ARBA00004561"/>
    </source>
</evidence>
<dbReference type="OrthoDB" id="6463581at2"/>
<sequence>MPTYYTPGSFEYAYALIDNETGLPFRHGPGQDIPIKGKYLTPRNATLIFYAAKDNPTKTTYFSQRYFGVILASPYGNGVGTTAVGYSYMVSFGSINPPKASCTAENSNNLSIQLPRSPLSAFPEVGSSYATAKDQIVISCTGKMSATMKLNLGADQIALDSSGQATVIKNKLDTADAAQGIGFVLNDHSGKRLINNEVIRLASLDNGRTQLPIYAQYYRYAEHIKPGRTEATAGFTLSFN</sequence>
<evidence type="ECO:0000313" key="6">
    <source>
        <dbReference type="Proteomes" id="UP000294963"/>
    </source>
</evidence>